<sequence>MVDNLMNQDSLSSLTSLTTPHCEQIASHFAGKINQIMDGLSVVAEQNLEGIRATSCLLEFQLVLPEALEMLRELCPSVFGAVPFLAGELLGPLLVEIIGTTYSIERSIKQ</sequence>
<accession>A0A9D3XXP7</accession>
<comment type="caution">
    <text evidence="1">The sequence shown here is derived from an EMBL/GenBank/DDBJ whole genome shotgun (WGS) entry which is preliminary data.</text>
</comment>
<gene>
    <name evidence="1" type="ORF">KIL84_019839</name>
</gene>
<dbReference type="Proteomes" id="UP000827986">
    <property type="component" value="Unassembled WGS sequence"/>
</dbReference>
<evidence type="ECO:0000313" key="1">
    <source>
        <dbReference type="EMBL" id="KAH1187090.1"/>
    </source>
</evidence>
<dbReference type="EMBL" id="JAHDVG010000463">
    <property type="protein sequence ID" value="KAH1187090.1"/>
    <property type="molecule type" value="Genomic_DNA"/>
</dbReference>
<organism evidence="1 2">
    <name type="scientific">Mauremys mutica</name>
    <name type="common">yellowpond turtle</name>
    <dbReference type="NCBI Taxonomy" id="74926"/>
    <lineage>
        <taxon>Eukaryota</taxon>
        <taxon>Metazoa</taxon>
        <taxon>Chordata</taxon>
        <taxon>Craniata</taxon>
        <taxon>Vertebrata</taxon>
        <taxon>Euteleostomi</taxon>
        <taxon>Archelosauria</taxon>
        <taxon>Testudinata</taxon>
        <taxon>Testudines</taxon>
        <taxon>Cryptodira</taxon>
        <taxon>Durocryptodira</taxon>
        <taxon>Testudinoidea</taxon>
        <taxon>Geoemydidae</taxon>
        <taxon>Geoemydinae</taxon>
        <taxon>Mauremys</taxon>
    </lineage>
</organism>
<name>A0A9D3XXP7_9SAUR</name>
<protein>
    <submittedName>
        <fullName evidence="1">Uncharacterized protein</fullName>
    </submittedName>
</protein>
<reference evidence="1" key="1">
    <citation type="submission" date="2021-09" db="EMBL/GenBank/DDBJ databases">
        <title>The genome of Mauremys mutica provides insights into the evolution of semi-aquatic lifestyle.</title>
        <authorList>
            <person name="Gong S."/>
            <person name="Gao Y."/>
        </authorList>
    </citation>
    <scope>NUCLEOTIDE SEQUENCE</scope>
    <source>
        <strain evidence="1">MM-2020</strain>
        <tissue evidence="1">Muscle</tissue>
    </source>
</reference>
<keyword evidence="2" id="KW-1185">Reference proteome</keyword>
<evidence type="ECO:0000313" key="2">
    <source>
        <dbReference type="Proteomes" id="UP000827986"/>
    </source>
</evidence>
<proteinExistence type="predicted"/>
<dbReference type="AlphaFoldDB" id="A0A9D3XXP7"/>